<protein>
    <submittedName>
        <fullName evidence="2">Uncharacterized protein</fullName>
    </submittedName>
</protein>
<feature type="compositionally biased region" description="Basic and acidic residues" evidence="1">
    <location>
        <begin position="80"/>
        <end position="90"/>
    </location>
</feature>
<dbReference type="Proteomes" id="UP000094501">
    <property type="component" value="Unassembled WGS sequence"/>
</dbReference>
<comment type="caution">
    <text evidence="2">The sequence shown here is derived from an EMBL/GenBank/DDBJ whole genome shotgun (WGS) entry which is preliminary data.</text>
</comment>
<proteinExistence type="predicted"/>
<feature type="region of interest" description="Disordered" evidence="1">
    <location>
        <begin position="42"/>
        <end position="66"/>
    </location>
</feature>
<dbReference type="EMBL" id="LPWG01000008">
    <property type="protein sequence ID" value="ODS00280.1"/>
    <property type="molecule type" value="Genomic_DNA"/>
</dbReference>
<gene>
    <name evidence="2" type="ORF">AUC68_01130</name>
</gene>
<evidence type="ECO:0000313" key="3">
    <source>
        <dbReference type="Proteomes" id="UP000094501"/>
    </source>
</evidence>
<name>A0A1E3W3G5_9HYPH</name>
<evidence type="ECO:0000256" key="1">
    <source>
        <dbReference type="SAM" id="MobiDB-lite"/>
    </source>
</evidence>
<dbReference type="STRING" id="1774968.AUC68_01130"/>
<organism evidence="2 3">
    <name type="scientific">Methyloceanibacter methanicus</name>
    <dbReference type="NCBI Taxonomy" id="1774968"/>
    <lineage>
        <taxon>Bacteria</taxon>
        <taxon>Pseudomonadati</taxon>
        <taxon>Pseudomonadota</taxon>
        <taxon>Alphaproteobacteria</taxon>
        <taxon>Hyphomicrobiales</taxon>
        <taxon>Hyphomicrobiaceae</taxon>
        <taxon>Methyloceanibacter</taxon>
    </lineage>
</organism>
<accession>A0A1E3W3G5</accession>
<evidence type="ECO:0000313" key="2">
    <source>
        <dbReference type="EMBL" id="ODS00280.1"/>
    </source>
</evidence>
<sequence>MLLRLDARTPLVGETDERLFSLHTETEICALVEQADAADGDVKGLSQGAGSRDLHAPGAEVGKFEPASDGRAWKTLANRGEQRVAEREAQLPRNPAIGIQHHRG</sequence>
<keyword evidence="3" id="KW-1185">Reference proteome</keyword>
<reference evidence="2 3" key="1">
    <citation type="journal article" date="2016" name="Environ. Microbiol.">
        <title>New Methyloceanibacter diversity from North Sea sediments includes methanotroph containing solely the soluble methane monooxygenase.</title>
        <authorList>
            <person name="Vekeman B."/>
            <person name="Kerckhof F.M."/>
            <person name="Cremers G."/>
            <person name="de Vos P."/>
            <person name="Vandamme P."/>
            <person name="Boon N."/>
            <person name="Op den Camp H.J."/>
            <person name="Heylen K."/>
        </authorList>
    </citation>
    <scope>NUCLEOTIDE SEQUENCE [LARGE SCALE GENOMIC DNA]</scope>
    <source>
        <strain evidence="2 3">R-67174</strain>
    </source>
</reference>
<dbReference type="AlphaFoldDB" id="A0A1E3W3G5"/>
<feature type="region of interest" description="Disordered" evidence="1">
    <location>
        <begin position="79"/>
        <end position="104"/>
    </location>
</feature>